<sequence>MQGIKRRVIYVVFYELITLLIISTAFSFFSGKDAGHSTTLGVVVVMLAVVWNTVYNTLFEMWEKNRQARGRSLVRRVLHAIGFEIGFVAITLPLFAWWLEMTLLDAFMLDAGLTLFFMFFTFFYNWTFDKVFGLPLSAQ</sequence>
<protein>
    <submittedName>
        <fullName evidence="3">PACE efflux transporter</fullName>
    </submittedName>
</protein>
<keyword evidence="1" id="KW-1133">Transmembrane helix</keyword>
<keyword evidence="1" id="KW-0812">Transmembrane</keyword>
<feature type="transmembrane region" description="Helical" evidence="1">
    <location>
        <begin position="111"/>
        <end position="128"/>
    </location>
</feature>
<dbReference type="Pfam" id="PF05232">
    <property type="entry name" value="BTP"/>
    <property type="match status" value="2"/>
</dbReference>
<dbReference type="GeneID" id="303164935"/>
<evidence type="ECO:0000313" key="4">
    <source>
        <dbReference type="Proteomes" id="UP001276761"/>
    </source>
</evidence>
<proteinExistence type="predicted"/>
<organism evidence="3 4">
    <name type="scientific">Vreelandella alkaliphila</name>
    <dbReference type="NCBI Taxonomy" id="272774"/>
    <lineage>
        <taxon>Bacteria</taxon>
        <taxon>Pseudomonadati</taxon>
        <taxon>Pseudomonadota</taxon>
        <taxon>Gammaproteobacteria</taxon>
        <taxon>Oceanospirillales</taxon>
        <taxon>Halomonadaceae</taxon>
        <taxon>Vreelandella</taxon>
    </lineage>
</organism>
<accession>A0AAJ2RVQ1</accession>
<reference evidence="3" key="1">
    <citation type="submission" date="2023-11" db="EMBL/GenBank/DDBJ databases">
        <title>MicrobeMod: A computational toolkit for identifying prokaryotic methylation and restriction-modification with nanopore sequencing.</title>
        <authorList>
            <person name="Crits-Christoph A."/>
            <person name="Kang S.C."/>
            <person name="Lee H."/>
            <person name="Ostrov N."/>
        </authorList>
    </citation>
    <scope>NUCLEOTIDE SEQUENCE</scope>
    <source>
        <strain evidence="3">ATCC BAA-953</strain>
    </source>
</reference>
<dbReference type="EMBL" id="JAWXXT010000001">
    <property type="protein sequence ID" value="MDX5977021.1"/>
    <property type="molecule type" value="Genomic_DNA"/>
</dbReference>
<dbReference type="InterPro" id="IPR007896">
    <property type="entry name" value="BTP_bacteria"/>
</dbReference>
<dbReference type="RefSeq" id="WP_198348975.1">
    <property type="nucleotide sequence ID" value="NZ_JABASV010000003.1"/>
</dbReference>
<dbReference type="Proteomes" id="UP001276761">
    <property type="component" value="Unassembled WGS sequence"/>
</dbReference>
<feature type="domain" description="Chlorhexidine efflux transporter" evidence="2">
    <location>
        <begin position="3"/>
        <end position="64"/>
    </location>
</feature>
<name>A0AAJ2RVQ1_9GAMM</name>
<feature type="domain" description="Chlorhexidine efflux transporter" evidence="2">
    <location>
        <begin position="71"/>
        <end position="133"/>
    </location>
</feature>
<evidence type="ECO:0000259" key="2">
    <source>
        <dbReference type="Pfam" id="PF05232"/>
    </source>
</evidence>
<dbReference type="NCBIfam" id="NF033664">
    <property type="entry name" value="PACE_transport"/>
    <property type="match status" value="1"/>
</dbReference>
<feature type="transmembrane region" description="Helical" evidence="1">
    <location>
        <begin position="80"/>
        <end position="99"/>
    </location>
</feature>
<gene>
    <name evidence="3" type="ORF">SIL78_05505</name>
</gene>
<dbReference type="AlphaFoldDB" id="A0AAJ2RVQ1"/>
<feature type="transmembrane region" description="Helical" evidence="1">
    <location>
        <begin position="40"/>
        <end position="59"/>
    </location>
</feature>
<dbReference type="InterPro" id="IPR058208">
    <property type="entry name" value="PACE"/>
</dbReference>
<keyword evidence="1" id="KW-0472">Membrane</keyword>
<feature type="transmembrane region" description="Helical" evidence="1">
    <location>
        <begin position="7"/>
        <end position="28"/>
    </location>
</feature>
<evidence type="ECO:0000313" key="3">
    <source>
        <dbReference type="EMBL" id="MDX5977021.1"/>
    </source>
</evidence>
<evidence type="ECO:0000256" key="1">
    <source>
        <dbReference type="SAM" id="Phobius"/>
    </source>
</evidence>
<comment type="caution">
    <text evidence="3">The sequence shown here is derived from an EMBL/GenBank/DDBJ whole genome shotgun (WGS) entry which is preliminary data.</text>
</comment>